<evidence type="ECO:0000259" key="9">
    <source>
        <dbReference type="Pfam" id="PF12728"/>
    </source>
</evidence>
<dbReference type="Gene3D" id="3.90.120.10">
    <property type="entry name" value="DNA Methylase, subunit A, domain 2"/>
    <property type="match status" value="1"/>
</dbReference>
<dbReference type="InterPro" id="IPR041657">
    <property type="entry name" value="HTH_17"/>
</dbReference>
<dbReference type="InterPro" id="IPR018117">
    <property type="entry name" value="C5_DNA_meth_AS"/>
</dbReference>
<feature type="active site" evidence="6">
    <location>
        <position position="153"/>
    </location>
</feature>
<dbReference type="Proteomes" id="UP001499988">
    <property type="component" value="Unassembled WGS sequence"/>
</dbReference>
<sequence>MSTYISIKDAASFLSVSEQRVRTLCRAGELDAQKSGGSWIVQGESLEKYAAMTASTIAEDHPAYNVPKMSTTKPIALSFFSGAMGLDLGIEKAGFDIRLACEVDKYCRQTIAYNRPNTALLSDISQYNALDIRTAAKLTKQQDIDLIIGGPPCQAFSTAGKRQGFNDDRGNVFLKYIELAIELNPKYIVIENVRGLLSCPLEHRPHDQRGIDFPDLSDDELKGGALNFILNMIIKAGYGYSFNLYNSANFGTPQIRERVFIVCARDGSTPPFLTPTHSEGGEHNLPRWKPLRSCLSNIEKHDHLHFPEKRLKYYRMLSAGQNWRSLPESFKKEAMGKSYYSGGGKTGFLRRLSWNKPSPTLVTHPAMPATDLCHPDVERPLSVQEYMRIQEFPDDWCLAGPLIQRYKQVGNAVPKSLGVAVGKLILKLLRGESVRAIPNFKYSRYKNTSHIDWLSEFGKRKSAAQKKCA</sequence>
<comment type="catalytic activity">
    <reaction evidence="5 8">
        <text>a 2'-deoxycytidine in DNA + S-adenosyl-L-methionine = a 5-methyl-2'-deoxycytidine in DNA + S-adenosyl-L-homocysteine + H(+)</text>
        <dbReference type="Rhea" id="RHEA:13681"/>
        <dbReference type="Rhea" id="RHEA-COMP:11369"/>
        <dbReference type="Rhea" id="RHEA-COMP:11370"/>
        <dbReference type="ChEBI" id="CHEBI:15378"/>
        <dbReference type="ChEBI" id="CHEBI:57856"/>
        <dbReference type="ChEBI" id="CHEBI:59789"/>
        <dbReference type="ChEBI" id="CHEBI:85452"/>
        <dbReference type="ChEBI" id="CHEBI:85454"/>
        <dbReference type="EC" id="2.1.1.37"/>
    </reaction>
</comment>
<keyword evidence="1 6" id="KW-0489">Methyltransferase</keyword>
<evidence type="ECO:0000256" key="5">
    <source>
        <dbReference type="ARBA" id="ARBA00047422"/>
    </source>
</evidence>
<dbReference type="EC" id="2.1.1.37" evidence="8"/>
<accession>A0ABP9EUG4</accession>
<dbReference type="InterPro" id="IPR050390">
    <property type="entry name" value="C5-Methyltransferase"/>
</dbReference>
<dbReference type="NCBIfam" id="TIGR00675">
    <property type="entry name" value="dcm"/>
    <property type="match status" value="1"/>
</dbReference>
<protein>
    <recommendedName>
        <fullName evidence="8">Cytosine-specific methyltransferase</fullName>
        <ecNumber evidence="8">2.1.1.37</ecNumber>
    </recommendedName>
</protein>
<dbReference type="EMBL" id="BAABJZ010000071">
    <property type="protein sequence ID" value="GAA4887590.1"/>
    <property type="molecule type" value="Genomic_DNA"/>
</dbReference>
<dbReference type="PANTHER" id="PTHR10629">
    <property type="entry name" value="CYTOSINE-SPECIFIC METHYLTRANSFERASE"/>
    <property type="match status" value="1"/>
</dbReference>
<dbReference type="InterPro" id="IPR029063">
    <property type="entry name" value="SAM-dependent_MTases_sf"/>
</dbReference>
<dbReference type="Gene3D" id="3.40.50.150">
    <property type="entry name" value="Vaccinia Virus protein VP39"/>
    <property type="match status" value="1"/>
</dbReference>
<evidence type="ECO:0000256" key="2">
    <source>
        <dbReference type="ARBA" id="ARBA00022679"/>
    </source>
</evidence>
<dbReference type="PANTHER" id="PTHR10629:SF52">
    <property type="entry name" value="DNA (CYTOSINE-5)-METHYLTRANSFERASE 1"/>
    <property type="match status" value="1"/>
</dbReference>
<proteinExistence type="inferred from homology"/>
<evidence type="ECO:0000256" key="8">
    <source>
        <dbReference type="RuleBase" id="RU000417"/>
    </source>
</evidence>
<dbReference type="Pfam" id="PF00145">
    <property type="entry name" value="DNA_methylase"/>
    <property type="match status" value="1"/>
</dbReference>
<dbReference type="PROSITE" id="PS51679">
    <property type="entry name" value="SAM_MT_C5"/>
    <property type="match status" value="1"/>
</dbReference>
<keyword evidence="11" id="KW-1185">Reference proteome</keyword>
<comment type="similarity">
    <text evidence="6 7">Belongs to the class I-like SAM-binding methyltransferase superfamily. C5-methyltransferase family.</text>
</comment>
<dbReference type="InterPro" id="IPR001525">
    <property type="entry name" value="C5_MeTfrase"/>
</dbReference>
<reference evidence="11" key="1">
    <citation type="journal article" date="2019" name="Int. J. Syst. Evol. Microbiol.">
        <title>The Global Catalogue of Microorganisms (GCM) 10K type strain sequencing project: providing services to taxonomists for standard genome sequencing and annotation.</title>
        <authorList>
            <consortium name="The Broad Institute Genomics Platform"/>
            <consortium name="The Broad Institute Genome Sequencing Center for Infectious Disease"/>
            <person name="Wu L."/>
            <person name="Ma J."/>
        </authorList>
    </citation>
    <scope>NUCLEOTIDE SEQUENCE [LARGE SCALE GENOMIC DNA]</scope>
    <source>
        <strain evidence="11">JCM 18401</strain>
    </source>
</reference>
<keyword evidence="3 6" id="KW-0949">S-adenosyl-L-methionine</keyword>
<organism evidence="10 11">
    <name type="scientific">Ferrimonas pelagia</name>
    <dbReference type="NCBI Taxonomy" id="1177826"/>
    <lineage>
        <taxon>Bacteria</taxon>
        <taxon>Pseudomonadati</taxon>
        <taxon>Pseudomonadota</taxon>
        <taxon>Gammaproteobacteria</taxon>
        <taxon>Alteromonadales</taxon>
        <taxon>Ferrimonadaceae</taxon>
        <taxon>Ferrimonas</taxon>
    </lineage>
</organism>
<name>A0ABP9EUG4_9GAMM</name>
<dbReference type="PRINTS" id="PR00105">
    <property type="entry name" value="C5METTRFRASE"/>
</dbReference>
<keyword evidence="2 6" id="KW-0808">Transferase</keyword>
<evidence type="ECO:0000256" key="1">
    <source>
        <dbReference type="ARBA" id="ARBA00022603"/>
    </source>
</evidence>
<evidence type="ECO:0000256" key="7">
    <source>
        <dbReference type="RuleBase" id="RU000416"/>
    </source>
</evidence>
<evidence type="ECO:0000313" key="10">
    <source>
        <dbReference type="EMBL" id="GAA4887590.1"/>
    </source>
</evidence>
<gene>
    <name evidence="10" type="primary">dcm</name>
    <name evidence="10" type="ORF">GCM10023333_21270</name>
</gene>
<comment type="caution">
    <text evidence="10">The sequence shown here is derived from an EMBL/GenBank/DDBJ whole genome shotgun (WGS) entry which is preliminary data.</text>
</comment>
<evidence type="ECO:0000256" key="6">
    <source>
        <dbReference type="PROSITE-ProRule" id="PRU01016"/>
    </source>
</evidence>
<evidence type="ECO:0000256" key="4">
    <source>
        <dbReference type="ARBA" id="ARBA00022747"/>
    </source>
</evidence>
<dbReference type="SUPFAM" id="SSF53335">
    <property type="entry name" value="S-adenosyl-L-methionine-dependent methyltransferases"/>
    <property type="match status" value="1"/>
</dbReference>
<keyword evidence="4" id="KW-0680">Restriction system</keyword>
<dbReference type="PROSITE" id="PS00094">
    <property type="entry name" value="C5_MTASE_1"/>
    <property type="match status" value="1"/>
</dbReference>
<dbReference type="Pfam" id="PF12728">
    <property type="entry name" value="HTH_17"/>
    <property type="match status" value="1"/>
</dbReference>
<evidence type="ECO:0000256" key="3">
    <source>
        <dbReference type="ARBA" id="ARBA00022691"/>
    </source>
</evidence>
<dbReference type="RefSeq" id="WP_345335363.1">
    <property type="nucleotide sequence ID" value="NZ_BAABJZ010000071.1"/>
</dbReference>
<evidence type="ECO:0000313" key="11">
    <source>
        <dbReference type="Proteomes" id="UP001499988"/>
    </source>
</evidence>
<feature type="domain" description="Helix-turn-helix" evidence="9">
    <location>
        <begin position="4"/>
        <end position="51"/>
    </location>
</feature>